<feature type="region of interest" description="Disordered" evidence="1">
    <location>
        <begin position="19"/>
        <end position="50"/>
    </location>
</feature>
<dbReference type="RefSeq" id="XP_018060944.1">
    <property type="nucleotide sequence ID" value="XM_018220972.1"/>
</dbReference>
<evidence type="ECO:0000256" key="1">
    <source>
        <dbReference type="SAM" id="MobiDB-lite"/>
    </source>
</evidence>
<organism evidence="2 3">
    <name type="scientific">Mollisia scopiformis</name>
    <name type="common">Conifer needle endophyte fungus</name>
    <name type="synonym">Phialocephala scopiformis</name>
    <dbReference type="NCBI Taxonomy" id="149040"/>
    <lineage>
        <taxon>Eukaryota</taxon>
        <taxon>Fungi</taxon>
        <taxon>Dikarya</taxon>
        <taxon>Ascomycota</taxon>
        <taxon>Pezizomycotina</taxon>
        <taxon>Leotiomycetes</taxon>
        <taxon>Helotiales</taxon>
        <taxon>Mollisiaceae</taxon>
        <taxon>Mollisia</taxon>
    </lineage>
</organism>
<proteinExistence type="predicted"/>
<accession>A0A132B3H1</accession>
<feature type="compositionally biased region" description="Low complexity" evidence="1">
    <location>
        <begin position="39"/>
        <end position="50"/>
    </location>
</feature>
<keyword evidence="3" id="KW-1185">Reference proteome</keyword>
<dbReference type="InParanoid" id="A0A132B3H1"/>
<dbReference type="GeneID" id="28830698"/>
<evidence type="ECO:0000313" key="2">
    <source>
        <dbReference type="EMBL" id="KUJ06589.1"/>
    </source>
</evidence>
<protein>
    <submittedName>
        <fullName evidence="2">Uncharacterized protein</fullName>
    </submittedName>
</protein>
<feature type="compositionally biased region" description="Polar residues" evidence="1">
    <location>
        <begin position="19"/>
        <end position="28"/>
    </location>
</feature>
<dbReference type="Proteomes" id="UP000070700">
    <property type="component" value="Unassembled WGS sequence"/>
</dbReference>
<name>A0A132B3H1_MOLSC</name>
<dbReference type="KEGG" id="psco:LY89DRAFT_743732"/>
<dbReference type="EMBL" id="KQ947445">
    <property type="protein sequence ID" value="KUJ06589.1"/>
    <property type="molecule type" value="Genomic_DNA"/>
</dbReference>
<reference evidence="2 3" key="1">
    <citation type="submission" date="2015-10" db="EMBL/GenBank/DDBJ databases">
        <title>Full genome of DAOMC 229536 Phialocephala scopiformis, a fungal endophyte of spruce producing the potent anti-insectan compound rugulosin.</title>
        <authorList>
            <consortium name="DOE Joint Genome Institute"/>
            <person name="Walker A.K."/>
            <person name="Frasz S.L."/>
            <person name="Seifert K.A."/>
            <person name="Miller J.D."/>
            <person name="Mondo S.J."/>
            <person name="Labutti K."/>
            <person name="Lipzen A."/>
            <person name="Dockter R."/>
            <person name="Kennedy M."/>
            <person name="Grigoriev I.V."/>
            <person name="Spatafora J.W."/>
        </authorList>
    </citation>
    <scope>NUCLEOTIDE SEQUENCE [LARGE SCALE GENOMIC DNA]</scope>
    <source>
        <strain evidence="2 3">CBS 120377</strain>
    </source>
</reference>
<gene>
    <name evidence="2" type="ORF">LY89DRAFT_743732</name>
</gene>
<evidence type="ECO:0000313" key="3">
    <source>
        <dbReference type="Proteomes" id="UP000070700"/>
    </source>
</evidence>
<sequence length="202" mass="22697">MITRKPHLQNLRSLIQQAMKQRTPTSLPRISLPQRRYPSDLPSASTDSTAAPSLAPISIVLNLINSQPTNSTQTSNTAEPPNTAMCRYSDVGGVFTGWRVYTTGNWTGDHGKELHSKLKKRCGGIVQWQFRYENKTLNQWNNDFWGSGDGLADFKTWKFHTKWCVERAVRDATKNAPGGLSGGEKAIECKHLVYIDTEDTRM</sequence>
<dbReference type="AlphaFoldDB" id="A0A132B3H1"/>